<dbReference type="EC" id="2.1.1.201" evidence="6"/>
<comment type="caution">
    <text evidence="6">Lacks conserved residue(s) required for the propagation of feature annotation.</text>
</comment>
<comment type="caution">
    <text evidence="7">The sequence shown here is derived from an EMBL/GenBank/DDBJ whole genome shotgun (WGS) entry which is preliminary data.</text>
</comment>
<keyword evidence="6" id="KW-0999">Mitochondrion inner membrane</keyword>
<evidence type="ECO:0000313" key="8">
    <source>
        <dbReference type="Proteomes" id="UP001314263"/>
    </source>
</evidence>
<keyword evidence="6" id="KW-0472">Membrane</keyword>
<feature type="binding site" evidence="6">
    <location>
        <begin position="179"/>
        <end position="180"/>
    </location>
    <ligand>
        <name>S-adenosyl-L-methionine</name>
        <dbReference type="ChEBI" id="CHEBI:59789"/>
    </ligand>
</feature>
<keyword evidence="2 6" id="KW-0808">Transferase</keyword>
<dbReference type="PROSITE" id="PS51608">
    <property type="entry name" value="SAM_MT_UBIE"/>
    <property type="match status" value="1"/>
</dbReference>
<evidence type="ECO:0000256" key="2">
    <source>
        <dbReference type="ARBA" id="ARBA00022679"/>
    </source>
</evidence>
<dbReference type="AlphaFoldDB" id="A0AAV1HWB7"/>
<keyword evidence="4 6" id="KW-0949">S-adenosyl-L-methionine</keyword>
<keyword evidence="8" id="KW-1185">Reference proteome</keyword>
<evidence type="ECO:0000256" key="6">
    <source>
        <dbReference type="HAMAP-Rule" id="MF_03191"/>
    </source>
</evidence>
<dbReference type="PROSITE" id="PS01184">
    <property type="entry name" value="UBIE_2"/>
    <property type="match status" value="1"/>
</dbReference>
<evidence type="ECO:0000256" key="5">
    <source>
        <dbReference type="ARBA" id="ARBA00046387"/>
    </source>
</evidence>
<keyword evidence="3 6" id="KW-0831">Ubiquinone biosynthesis</keyword>
<evidence type="ECO:0000256" key="3">
    <source>
        <dbReference type="ARBA" id="ARBA00022688"/>
    </source>
</evidence>
<feature type="binding site" evidence="6">
    <location>
        <position position="112"/>
    </location>
    <ligand>
        <name>S-adenosyl-L-methionine</name>
        <dbReference type="ChEBI" id="CHEBI:59789"/>
    </ligand>
</feature>
<dbReference type="SUPFAM" id="SSF53335">
    <property type="entry name" value="S-adenosyl-L-methionine-dependent methyltransferases"/>
    <property type="match status" value="1"/>
</dbReference>
<dbReference type="InterPro" id="IPR029063">
    <property type="entry name" value="SAM-dependent_MTases_sf"/>
</dbReference>
<evidence type="ECO:0000256" key="4">
    <source>
        <dbReference type="ARBA" id="ARBA00022691"/>
    </source>
</evidence>
<dbReference type="Gene3D" id="3.40.50.150">
    <property type="entry name" value="Vaccinia Virus protein VP39"/>
    <property type="match status" value="1"/>
</dbReference>
<dbReference type="GO" id="GO:0008425">
    <property type="term" value="F:2-methoxy-6-polyprenyl-1,4-benzoquinol methyltransferase activity"/>
    <property type="evidence" value="ECO:0007669"/>
    <property type="project" value="UniProtKB-UniRule"/>
</dbReference>
<dbReference type="PROSITE" id="PS01183">
    <property type="entry name" value="UBIE_1"/>
    <property type="match status" value="1"/>
</dbReference>
<gene>
    <name evidence="6" type="primary">COQ5</name>
    <name evidence="7" type="ORF">CVIRNUC_002236</name>
</gene>
<accession>A0AAV1HWB7</accession>
<name>A0AAV1HWB7_9CHLO</name>
<dbReference type="CDD" id="cd02440">
    <property type="entry name" value="AdoMet_MTases"/>
    <property type="match status" value="1"/>
</dbReference>
<dbReference type="EMBL" id="CAUYUE010000003">
    <property type="protein sequence ID" value="CAK0753651.1"/>
    <property type="molecule type" value="Genomic_DNA"/>
</dbReference>
<dbReference type="Proteomes" id="UP001314263">
    <property type="component" value="Unassembled WGS sequence"/>
</dbReference>
<comment type="similarity">
    <text evidence="6">Belongs to the class I-like SAM-binding methyltransferase superfamily. MenG/UbiE family.</text>
</comment>
<dbReference type="GO" id="GO:0032259">
    <property type="term" value="P:methylation"/>
    <property type="evidence" value="ECO:0007669"/>
    <property type="project" value="UniProtKB-KW"/>
</dbReference>
<proteinExistence type="inferred from homology"/>
<feature type="binding site" evidence="6">
    <location>
        <position position="149"/>
    </location>
    <ligand>
        <name>S-adenosyl-L-methionine</name>
        <dbReference type="ChEBI" id="CHEBI:59789"/>
    </ligand>
</feature>
<dbReference type="PANTHER" id="PTHR43591:SF24">
    <property type="entry name" value="2-METHOXY-6-POLYPRENYL-1,4-BENZOQUINOL METHYLASE, MITOCHONDRIAL"/>
    <property type="match status" value="1"/>
</dbReference>
<dbReference type="Pfam" id="PF01209">
    <property type="entry name" value="Ubie_methyltran"/>
    <property type="match status" value="1"/>
</dbReference>
<dbReference type="PANTHER" id="PTHR43591">
    <property type="entry name" value="METHYLTRANSFERASE"/>
    <property type="match status" value="1"/>
</dbReference>
<protein>
    <recommendedName>
        <fullName evidence="6">2-methoxy-6-polyprenyl-1,4-benzoquinol methylase, mitochondrial</fullName>
        <ecNumber evidence="6">2.1.1.201</ecNumber>
    </recommendedName>
    <alternativeName>
        <fullName evidence="6">Ubiquinone biosynthesis methyltransferase COQ5</fullName>
    </alternativeName>
</protein>
<dbReference type="NCBIfam" id="TIGR01934">
    <property type="entry name" value="MenG_MenH_UbiE"/>
    <property type="match status" value="1"/>
</dbReference>
<keyword evidence="6" id="KW-0496">Mitochondrion</keyword>
<dbReference type="HAMAP" id="MF_01813">
    <property type="entry name" value="MenG_UbiE_methyltr"/>
    <property type="match status" value="1"/>
</dbReference>
<dbReference type="InterPro" id="IPR023576">
    <property type="entry name" value="UbiE/COQ5_MeTrFase_CS"/>
</dbReference>
<comment type="subunit">
    <text evidence="5">Component of a multi-subunit COQ enzyme complex, composed of at least COQ3, COQ4, COQ5, COQ6, COQ7 and COQ9. Interacts with PYURF; the interaction is direct, stabilizes COQ5 protein and associates PYURF with COQ enzyme complex.</text>
</comment>
<comment type="catalytic activity">
    <reaction evidence="6">
        <text>a 2-methoxy-6-(all-trans-polyprenyl)benzene-1,4-diol + S-adenosyl-L-methionine = a 5-methoxy-2-methyl-3-(all-trans-polyprenyl)benzene-1,4-diol + S-adenosyl-L-homocysteine + H(+)</text>
        <dbReference type="Rhea" id="RHEA:28286"/>
        <dbReference type="Rhea" id="RHEA-COMP:10858"/>
        <dbReference type="Rhea" id="RHEA-COMP:10859"/>
        <dbReference type="ChEBI" id="CHEBI:15378"/>
        <dbReference type="ChEBI" id="CHEBI:57856"/>
        <dbReference type="ChEBI" id="CHEBI:59789"/>
        <dbReference type="ChEBI" id="CHEBI:84166"/>
        <dbReference type="ChEBI" id="CHEBI:84167"/>
        <dbReference type="EC" id="2.1.1.201"/>
    </reaction>
</comment>
<evidence type="ECO:0000313" key="7">
    <source>
        <dbReference type="EMBL" id="CAK0753651.1"/>
    </source>
</evidence>
<sequence length="307" mass="33398">MALTARQAARHFAACIERTARLLSTASAKSSGAAFDPAIPDNDARTASFGYQEVREEEKAERVGQVFSSVASSYDLMNDLMSGGLHRLWKDSLVASVQPFAGMQHLDVAGGTGDVAVRVLRAMQADQARQQESSDSPAAVPLGHVHLCDINPGMLQEGYKKAAQNGLGDLGALHWVTGDAEQLPFQDNSIDAYTIAFGIRNVTHIDAALVEAYRVLKKGGAFHCLEFSQMALPGLQEIYDAYSFNVIPQIGRVVANDEASYQYLVESIRRFPDQKTFASLVRMAGFRNVSYKNFTGGVCAIHSGFKW</sequence>
<evidence type="ECO:0000256" key="1">
    <source>
        <dbReference type="ARBA" id="ARBA00022603"/>
    </source>
</evidence>
<comment type="subcellular location">
    <subcellularLocation>
        <location evidence="6">Mitochondrion inner membrane</location>
        <topology evidence="6">Peripheral membrane protein</topology>
        <orientation evidence="6">Matrix side</orientation>
    </subcellularLocation>
</comment>
<dbReference type="GO" id="GO:0031314">
    <property type="term" value="C:extrinsic component of mitochondrial inner membrane"/>
    <property type="evidence" value="ECO:0007669"/>
    <property type="project" value="UniProtKB-UniRule"/>
</dbReference>
<reference evidence="7 8" key="1">
    <citation type="submission" date="2023-10" db="EMBL/GenBank/DDBJ databases">
        <authorList>
            <person name="Maclean D."/>
            <person name="Macfadyen A."/>
        </authorList>
    </citation>
    <scope>NUCLEOTIDE SEQUENCE [LARGE SCALE GENOMIC DNA]</scope>
</reference>
<comment type="pathway">
    <text evidence="6">Cofactor biosynthesis; ubiquinone biosynthesis.</text>
</comment>
<dbReference type="FunFam" id="3.40.50.150:FF:000064">
    <property type="entry name" value="2-methoxy-6-polyprenyl-1,4-benzoquinol methylase, mitochondrial"/>
    <property type="match status" value="1"/>
</dbReference>
<dbReference type="InterPro" id="IPR004033">
    <property type="entry name" value="UbiE/COQ5_MeTrFase"/>
</dbReference>
<organism evidence="7 8">
    <name type="scientific">Coccomyxa viridis</name>
    <dbReference type="NCBI Taxonomy" id="1274662"/>
    <lineage>
        <taxon>Eukaryota</taxon>
        <taxon>Viridiplantae</taxon>
        <taxon>Chlorophyta</taxon>
        <taxon>core chlorophytes</taxon>
        <taxon>Trebouxiophyceae</taxon>
        <taxon>Trebouxiophyceae incertae sedis</taxon>
        <taxon>Coccomyxaceae</taxon>
        <taxon>Coccomyxa</taxon>
    </lineage>
</organism>
<comment type="function">
    <text evidence="6">Methyltransferase required for the conversion of 2-polyprenyl-6-methoxy-1,4-benzoquinol (DDMQH2) to 2-polyprenyl-3-methyl-6-methoxy-1,4-benzoquinol (DMQH2).</text>
</comment>
<keyword evidence="1 6" id="KW-0489">Methyltransferase</keyword>